<dbReference type="AlphaFoldDB" id="A0A5C3NW94"/>
<dbReference type="Proteomes" id="UP000308197">
    <property type="component" value="Unassembled WGS sequence"/>
</dbReference>
<sequence>MYSMHLLSGAGCSVARDDRTANIVTSLSPYARVRWSLIANAEIRHCTQARSDVLEQRTVTSAADAVSAESKSGRDKAYPVGSVLIPNAVRRGRVSPTTFFRISQKQAAI</sequence>
<proteinExistence type="predicted"/>
<evidence type="ECO:0000313" key="1">
    <source>
        <dbReference type="EMBL" id="TFK81049.1"/>
    </source>
</evidence>
<protein>
    <submittedName>
        <fullName evidence="1">Uncharacterized protein</fullName>
    </submittedName>
</protein>
<name>A0A5C3NW94_9APHY</name>
<reference evidence="1 2" key="1">
    <citation type="journal article" date="2019" name="Nat. Ecol. Evol.">
        <title>Megaphylogeny resolves global patterns of mushroom evolution.</title>
        <authorList>
            <person name="Varga T."/>
            <person name="Krizsan K."/>
            <person name="Foldi C."/>
            <person name="Dima B."/>
            <person name="Sanchez-Garcia M."/>
            <person name="Sanchez-Ramirez S."/>
            <person name="Szollosi G.J."/>
            <person name="Szarkandi J.G."/>
            <person name="Papp V."/>
            <person name="Albert L."/>
            <person name="Andreopoulos W."/>
            <person name="Angelini C."/>
            <person name="Antonin V."/>
            <person name="Barry K.W."/>
            <person name="Bougher N.L."/>
            <person name="Buchanan P."/>
            <person name="Buyck B."/>
            <person name="Bense V."/>
            <person name="Catcheside P."/>
            <person name="Chovatia M."/>
            <person name="Cooper J."/>
            <person name="Damon W."/>
            <person name="Desjardin D."/>
            <person name="Finy P."/>
            <person name="Geml J."/>
            <person name="Haridas S."/>
            <person name="Hughes K."/>
            <person name="Justo A."/>
            <person name="Karasinski D."/>
            <person name="Kautmanova I."/>
            <person name="Kiss B."/>
            <person name="Kocsube S."/>
            <person name="Kotiranta H."/>
            <person name="LaButti K.M."/>
            <person name="Lechner B.E."/>
            <person name="Liimatainen K."/>
            <person name="Lipzen A."/>
            <person name="Lukacs Z."/>
            <person name="Mihaltcheva S."/>
            <person name="Morgado L.N."/>
            <person name="Niskanen T."/>
            <person name="Noordeloos M.E."/>
            <person name="Ohm R.A."/>
            <person name="Ortiz-Santana B."/>
            <person name="Ovrebo C."/>
            <person name="Racz N."/>
            <person name="Riley R."/>
            <person name="Savchenko A."/>
            <person name="Shiryaev A."/>
            <person name="Soop K."/>
            <person name="Spirin V."/>
            <person name="Szebenyi C."/>
            <person name="Tomsovsky M."/>
            <person name="Tulloss R.E."/>
            <person name="Uehling J."/>
            <person name="Grigoriev I.V."/>
            <person name="Vagvolgyi C."/>
            <person name="Papp T."/>
            <person name="Martin F.M."/>
            <person name="Miettinen O."/>
            <person name="Hibbett D.S."/>
            <person name="Nagy L.G."/>
        </authorList>
    </citation>
    <scope>NUCLEOTIDE SEQUENCE [LARGE SCALE GENOMIC DNA]</scope>
    <source>
        <strain evidence="1 2">HHB13444</strain>
    </source>
</reference>
<keyword evidence="2" id="KW-1185">Reference proteome</keyword>
<gene>
    <name evidence="1" type="ORF">K466DRAFT_357315</name>
</gene>
<evidence type="ECO:0000313" key="2">
    <source>
        <dbReference type="Proteomes" id="UP000308197"/>
    </source>
</evidence>
<accession>A0A5C3NW94</accession>
<dbReference type="EMBL" id="ML211663">
    <property type="protein sequence ID" value="TFK81049.1"/>
    <property type="molecule type" value="Genomic_DNA"/>
</dbReference>
<dbReference type="InParanoid" id="A0A5C3NW94"/>
<organism evidence="1 2">
    <name type="scientific">Polyporus arcularius HHB13444</name>
    <dbReference type="NCBI Taxonomy" id="1314778"/>
    <lineage>
        <taxon>Eukaryota</taxon>
        <taxon>Fungi</taxon>
        <taxon>Dikarya</taxon>
        <taxon>Basidiomycota</taxon>
        <taxon>Agaricomycotina</taxon>
        <taxon>Agaricomycetes</taxon>
        <taxon>Polyporales</taxon>
        <taxon>Polyporaceae</taxon>
        <taxon>Polyporus</taxon>
    </lineage>
</organism>